<dbReference type="Proteomes" id="UP000199045">
    <property type="component" value="Unassembled WGS sequence"/>
</dbReference>
<protein>
    <submittedName>
        <fullName evidence="1">Uncharacterized protein</fullName>
    </submittedName>
</protein>
<proteinExistence type="predicted"/>
<evidence type="ECO:0000313" key="2">
    <source>
        <dbReference type="Proteomes" id="UP000199045"/>
    </source>
</evidence>
<dbReference type="EMBL" id="FNBN01000003">
    <property type="protein sequence ID" value="SDG22730.1"/>
    <property type="molecule type" value="Genomic_DNA"/>
</dbReference>
<reference evidence="1 2" key="1">
    <citation type="submission" date="2016-10" db="EMBL/GenBank/DDBJ databases">
        <authorList>
            <person name="de Groot N.N."/>
        </authorList>
    </citation>
    <scope>NUCLEOTIDE SEQUENCE [LARGE SCALE GENOMIC DNA]</scope>
    <source>
        <strain evidence="1 2">DSM 527</strain>
    </source>
</reference>
<sequence>MKKLLLSSLLFLLTLAGWGKDPQRLALLPLKLIGEGLSEGGQLASFCIVNPNTFSDRYDHY</sequence>
<dbReference type="RefSeq" id="WP_089833762.1">
    <property type="nucleotide sequence ID" value="NZ_FNBN01000003.1"/>
</dbReference>
<dbReference type="AlphaFoldDB" id="A0A1G7SKF6"/>
<gene>
    <name evidence="1" type="ORF">SAMN04488121_103883</name>
</gene>
<dbReference type="STRING" id="104663.SAMN04488121_103883"/>
<accession>A0A1G7SKF6</accession>
<name>A0A1G7SKF6_CHIFI</name>
<organism evidence="1 2">
    <name type="scientific">Chitinophaga filiformis</name>
    <name type="common">Myxococcus filiformis</name>
    <name type="synonym">Flexibacter filiformis</name>
    <dbReference type="NCBI Taxonomy" id="104663"/>
    <lineage>
        <taxon>Bacteria</taxon>
        <taxon>Pseudomonadati</taxon>
        <taxon>Bacteroidota</taxon>
        <taxon>Chitinophagia</taxon>
        <taxon>Chitinophagales</taxon>
        <taxon>Chitinophagaceae</taxon>
        <taxon>Chitinophaga</taxon>
    </lineage>
</organism>
<evidence type="ECO:0000313" key="1">
    <source>
        <dbReference type="EMBL" id="SDG22730.1"/>
    </source>
</evidence>